<name>A0ABQ3D4K0_9RHOB</name>
<dbReference type="RefSeq" id="WP_189641090.1">
    <property type="nucleotide sequence ID" value="NZ_BMZF01000008.1"/>
</dbReference>
<protein>
    <submittedName>
        <fullName evidence="1">Uncharacterized protein</fullName>
    </submittedName>
</protein>
<sequence length="203" mass="22856">MNIIIEEPKKPGLNDIPGAAIYRAELDYVYEMCSDAQLISKLSFGMHSAANKLVNFEDQISGSSAFLEAYINHALSYEHLLKRENFQIFKASVEDTWFSNRTSAYFLKALSVEEVSHVVVDLALAWQFEYKATYEQMMEYLAIQNVALFTAAATPGREKSFLSEDYRFARGSVECDALHELEAKYGVIDGDLFGAKTTTGEIE</sequence>
<dbReference type="Proteomes" id="UP000634455">
    <property type="component" value="Unassembled WGS sequence"/>
</dbReference>
<evidence type="ECO:0000313" key="1">
    <source>
        <dbReference type="EMBL" id="GHA58525.1"/>
    </source>
</evidence>
<accession>A0ABQ3D4K0</accession>
<comment type="caution">
    <text evidence="1">The sequence shown here is derived from an EMBL/GenBank/DDBJ whole genome shotgun (WGS) entry which is preliminary data.</text>
</comment>
<organism evidence="1 2">
    <name type="scientific">Paramylibacter ulvae</name>
    <dbReference type="NCBI Taxonomy" id="1651968"/>
    <lineage>
        <taxon>Bacteria</taxon>
        <taxon>Pseudomonadati</taxon>
        <taxon>Pseudomonadota</taxon>
        <taxon>Alphaproteobacteria</taxon>
        <taxon>Rhodobacterales</taxon>
        <taxon>Paracoccaceae</taxon>
        <taxon>Paramylibacter</taxon>
    </lineage>
</organism>
<dbReference type="EMBL" id="BMZF01000008">
    <property type="protein sequence ID" value="GHA58525.1"/>
    <property type="molecule type" value="Genomic_DNA"/>
</dbReference>
<keyword evidence="2" id="KW-1185">Reference proteome</keyword>
<gene>
    <name evidence="1" type="ORF">GCM10008927_25210</name>
</gene>
<reference evidence="2" key="1">
    <citation type="journal article" date="2019" name="Int. J. Syst. Evol. Microbiol.">
        <title>The Global Catalogue of Microorganisms (GCM) 10K type strain sequencing project: providing services to taxonomists for standard genome sequencing and annotation.</title>
        <authorList>
            <consortium name="The Broad Institute Genomics Platform"/>
            <consortium name="The Broad Institute Genome Sequencing Center for Infectious Disease"/>
            <person name="Wu L."/>
            <person name="Ma J."/>
        </authorList>
    </citation>
    <scope>NUCLEOTIDE SEQUENCE [LARGE SCALE GENOMIC DNA]</scope>
    <source>
        <strain evidence="2">KCTC 32465</strain>
    </source>
</reference>
<proteinExistence type="predicted"/>
<evidence type="ECO:0000313" key="2">
    <source>
        <dbReference type="Proteomes" id="UP000634455"/>
    </source>
</evidence>